<dbReference type="GO" id="GO:0005634">
    <property type="term" value="C:nucleus"/>
    <property type="evidence" value="ECO:0007669"/>
    <property type="project" value="UniProtKB-SubCell"/>
</dbReference>
<feature type="region of interest" description="Disordered" evidence="10">
    <location>
        <begin position="80"/>
        <end position="186"/>
    </location>
</feature>
<feature type="compositionally biased region" description="Low complexity" evidence="10">
    <location>
        <begin position="283"/>
        <end position="294"/>
    </location>
</feature>
<dbReference type="Proteomes" id="UP000267096">
    <property type="component" value="Unassembled WGS sequence"/>
</dbReference>
<feature type="compositionally biased region" description="Low complexity" evidence="10">
    <location>
        <begin position="106"/>
        <end position="120"/>
    </location>
</feature>
<keyword evidence="5 9" id="KW-0010">Activator</keyword>
<feature type="domain" description="Mediator of RNA polymerase II transcription subunit 15 N-terminal" evidence="11">
    <location>
        <begin position="3"/>
        <end position="76"/>
    </location>
</feature>
<accession>A0A158PN94</accession>
<dbReference type="OrthoDB" id="10055322at2759"/>
<dbReference type="Pfam" id="PF09606">
    <property type="entry name" value="Med15_N"/>
    <property type="match status" value="1"/>
</dbReference>
<dbReference type="Gene3D" id="1.10.246.20">
    <property type="entry name" value="Coactivator CBP, KIX domain"/>
    <property type="match status" value="1"/>
</dbReference>
<gene>
    <name evidence="9" type="primary">MED15</name>
    <name evidence="13" type="ORF">ASIM_LOCUS10898</name>
</gene>
<comment type="function">
    <text evidence="9">Component of the Mediator complex, a coactivator involved in the regulated transcription of nearly all RNA polymerase II-dependent genes. Mediator functions as a bridge to convey information from gene-specific regulatory proteins to the basal RNA polymerase II transcription machinery. Mediator is recruited to promoters by direct interactions with regulatory proteins and serves as a scaffold for the assembly of a functional preinitiation complex with RNA polymerase II and the general transcription factors.</text>
</comment>
<evidence type="ECO:0000256" key="9">
    <source>
        <dbReference type="RuleBase" id="RU364148"/>
    </source>
</evidence>
<proteinExistence type="inferred from homology"/>
<dbReference type="GO" id="GO:0006355">
    <property type="term" value="P:regulation of DNA-templated transcription"/>
    <property type="evidence" value="ECO:0007669"/>
    <property type="project" value="InterPro"/>
</dbReference>
<keyword evidence="4 9" id="KW-0805">Transcription regulation</keyword>
<feature type="compositionally biased region" description="Low complexity" evidence="10">
    <location>
        <begin position="140"/>
        <end position="150"/>
    </location>
</feature>
<feature type="compositionally biased region" description="Polar residues" evidence="10">
    <location>
        <begin position="121"/>
        <end position="139"/>
    </location>
</feature>
<comment type="similarity">
    <text evidence="2 9">Belongs to the Mediator complex subunit 15 family.</text>
</comment>
<evidence type="ECO:0000313" key="15">
    <source>
        <dbReference type="WBParaSite" id="ASIM_0001134001-mRNA-1"/>
    </source>
</evidence>
<dbReference type="AlphaFoldDB" id="A0A158PN94"/>
<reference evidence="15" key="1">
    <citation type="submission" date="2016-04" db="UniProtKB">
        <authorList>
            <consortium name="WormBaseParasite"/>
        </authorList>
    </citation>
    <scope>IDENTIFICATION</scope>
</reference>
<dbReference type="GO" id="GO:0003712">
    <property type="term" value="F:transcription coregulator activity"/>
    <property type="evidence" value="ECO:0007669"/>
    <property type="project" value="InterPro"/>
</dbReference>
<name>A0A158PN94_ANISI</name>
<dbReference type="InterPro" id="IPR036529">
    <property type="entry name" value="KIX_dom_sf"/>
</dbReference>
<dbReference type="FunFam" id="1.10.246.20:FF:000006">
    <property type="entry name" value="Mediator of RNA polymerase II transcription subunit 15"/>
    <property type="match status" value="1"/>
</dbReference>
<feature type="region of interest" description="Disordered" evidence="10">
    <location>
        <begin position="584"/>
        <end position="675"/>
    </location>
</feature>
<reference evidence="13 14" key="2">
    <citation type="submission" date="2018-11" db="EMBL/GenBank/DDBJ databases">
        <authorList>
            <consortium name="Pathogen Informatics"/>
        </authorList>
    </citation>
    <scope>NUCLEOTIDE SEQUENCE [LARGE SCALE GENOMIC DNA]</scope>
</reference>
<feature type="compositionally biased region" description="Pro residues" evidence="10">
    <location>
        <begin position="651"/>
        <end position="664"/>
    </location>
</feature>
<keyword evidence="14" id="KW-1185">Reference proteome</keyword>
<evidence type="ECO:0000313" key="14">
    <source>
        <dbReference type="Proteomes" id="UP000267096"/>
    </source>
</evidence>
<sequence length="843" mass="92355">MGDDDWPSQRFRDHVINRLEPELARNRQNAPNLPVPGDARQVEEYVFHKCNSKDEYMRTIAKVINAINCNSKSTAVPSVLQSSQYQSNQSAQHSYRAPGVPPDPQPTHQQHQQNIMPQQNSSSAVSSGGINASGISVSPQQQAQQQAIQASPLGAHHPSVPHQTNTPPYSMMPSPAPPAQPSPTHQLYGQRMTINKSDQQKMMMSNAGNAANTNGTNELTQREAMMHRMWKQQQHQDIPYAPPSSMGPNTYMDPMHASTSYLSSGIPCSQVQQSPNQPPPPHLSSQPQPQQQPSLLENLINSPQFGSQPNQPPSSSRPLNMASQTVVDMPRPNSNLTTAQQSEQRLYMEKLHALKPYCEPLRARAQQCRMDGNESAAQKFETMCNVIEGRSRVSFEYLQQVETWIYKKHDFLHAAMVQSPVVSGASVQSVVAAQQQQAMQQSVAPLQQSQPQPLVDAVNAVLLNGDSQGGCYSDRIQSQPQIGTSSSNSNSNGLGINASNLISVQATSAVSSSVSSTVTVSTNQWQSHNGTNALSASTLVPSSTQQLQLLSPSMSNVVNTSSMNAAISNNAQLPHLAHLSHFNQLNSTMPNSPSAPPSHHPIDHTPTSSYQRHSPYPHPPTPIRSQQQLQHISPRMASSNYAPFSKRRKQPVPPTAISQPPPSVVEPSRGNALPPVDNGSGVEDLYVMDDFLPTPLEAMPNNGLSQFGAQLPEAARRELLALSERFTVDPSIELAPTSTAVIVKCNLNSYPVPPLRLVIPRTYPNGQLSVDRAVLDLDSFFFDDLQNVIHERLARPGLSTISDYLENWESIVRSYYMGQQQQTSVPASFDDIFQTTNFDDILS</sequence>
<evidence type="ECO:0000256" key="8">
    <source>
        <dbReference type="ARBA" id="ARBA00032016"/>
    </source>
</evidence>
<evidence type="ECO:0000256" key="1">
    <source>
        <dbReference type="ARBA" id="ARBA00004123"/>
    </source>
</evidence>
<dbReference type="EMBL" id="UYRR01031025">
    <property type="protein sequence ID" value="VDK43892.1"/>
    <property type="molecule type" value="Genomic_DNA"/>
</dbReference>
<keyword evidence="7 9" id="KW-0539">Nucleus</keyword>
<evidence type="ECO:0000256" key="4">
    <source>
        <dbReference type="ARBA" id="ARBA00023015"/>
    </source>
</evidence>
<feature type="region of interest" description="Disordered" evidence="10">
    <location>
        <begin position="231"/>
        <end position="320"/>
    </location>
</feature>
<organism evidence="15">
    <name type="scientific">Anisakis simplex</name>
    <name type="common">Herring worm</name>
    <dbReference type="NCBI Taxonomy" id="6269"/>
    <lineage>
        <taxon>Eukaryota</taxon>
        <taxon>Metazoa</taxon>
        <taxon>Ecdysozoa</taxon>
        <taxon>Nematoda</taxon>
        <taxon>Chromadorea</taxon>
        <taxon>Rhabditida</taxon>
        <taxon>Spirurina</taxon>
        <taxon>Ascaridomorpha</taxon>
        <taxon>Ascaridoidea</taxon>
        <taxon>Anisakidae</taxon>
        <taxon>Anisakis</taxon>
        <taxon>Anisakis simplex complex</taxon>
    </lineage>
</organism>
<evidence type="ECO:0000256" key="7">
    <source>
        <dbReference type="ARBA" id="ARBA00023242"/>
    </source>
</evidence>
<evidence type="ECO:0000259" key="11">
    <source>
        <dbReference type="Pfam" id="PF09606"/>
    </source>
</evidence>
<dbReference type="InterPro" id="IPR019087">
    <property type="entry name" value="Med15_N"/>
</dbReference>
<keyword evidence="6 9" id="KW-0804">Transcription</keyword>
<evidence type="ECO:0000259" key="12">
    <source>
        <dbReference type="Pfam" id="PF21539"/>
    </source>
</evidence>
<evidence type="ECO:0000256" key="3">
    <source>
        <dbReference type="ARBA" id="ARBA00019613"/>
    </source>
</evidence>
<dbReference type="Pfam" id="PF21539">
    <property type="entry name" value="Med15_C"/>
    <property type="match status" value="1"/>
</dbReference>
<feature type="compositionally biased region" description="Low complexity" evidence="10">
    <location>
        <begin position="81"/>
        <end position="94"/>
    </location>
</feature>
<comment type="subunit">
    <text evidence="9">Component of the Mediator complex.</text>
</comment>
<feature type="compositionally biased region" description="Polar residues" evidence="10">
    <location>
        <begin position="623"/>
        <end position="642"/>
    </location>
</feature>
<feature type="compositionally biased region" description="Low complexity" evidence="10">
    <location>
        <begin position="301"/>
        <end position="320"/>
    </location>
</feature>
<dbReference type="WBParaSite" id="ASIM_0001134001-mRNA-1">
    <property type="protein sequence ID" value="ASIM_0001134001-mRNA-1"/>
    <property type="gene ID" value="ASIM_0001134001"/>
</dbReference>
<evidence type="ECO:0000256" key="6">
    <source>
        <dbReference type="ARBA" id="ARBA00023163"/>
    </source>
</evidence>
<comment type="subcellular location">
    <subcellularLocation>
        <location evidence="1 9">Nucleus</location>
    </subcellularLocation>
</comment>
<evidence type="ECO:0000256" key="5">
    <source>
        <dbReference type="ARBA" id="ARBA00023159"/>
    </source>
</evidence>
<protein>
    <recommendedName>
        <fullName evidence="3 9">Mediator of RNA polymerase II transcription subunit 15</fullName>
    </recommendedName>
    <alternativeName>
        <fullName evidence="8 9">Mediator complex subunit 15</fullName>
    </alternativeName>
</protein>
<evidence type="ECO:0000256" key="10">
    <source>
        <dbReference type="SAM" id="MobiDB-lite"/>
    </source>
</evidence>
<evidence type="ECO:0000256" key="2">
    <source>
        <dbReference type="ARBA" id="ARBA00009807"/>
    </source>
</evidence>
<feature type="domain" description="ARC105/Med15 mediator subunit C-terminal" evidence="12">
    <location>
        <begin position="711"/>
        <end position="813"/>
    </location>
</feature>
<evidence type="ECO:0000313" key="13">
    <source>
        <dbReference type="EMBL" id="VDK43892.1"/>
    </source>
</evidence>
<dbReference type="InterPro" id="IPR048386">
    <property type="entry name" value="Med15_C"/>
</dbReference>